<evidence type="ECO:0008006" key="5">
    <source>
        <dbReference type="Google" id="ProtNLM"/>
    </source>
</evidence>
<dbReference type="Proteomes" id="UP001556098">
    <property type="component" value="Unassembled WGS sequence"/>
</dbReference>
<dbReference type="RefSeq" id="WP_367877656.1">
    <property type="nucleotide sequence ID" value="NZ_JBFNXX010000006.1"/>
</dbReference>
<feature type="region of interest" description="Disordered" evidence="1">
    <location>
        <begin position="19"/>
        <end position="55"/>
    </location>
</feature>
<evidence type="ECO:0000256" key="1">
    <source>
        <dbReference type="SAM" id="MobiDB-lite"/>
    </source>
</evidence>
<reference evidence="3 4" key="1">
    <citation type="submission" date="2024-07" db="EMBL/GenBank/DDBJ databases">
        <title>Marimonas sp.nov., isolated from tidal-flat sediment.</title>
        <authorList>
            <person name="Jayan J.N."/>
            <person name="Lee S.S."/>
        </authorList>
    </citation>
    <scope>NUCLEOTIDE SEQUENCE [LARGE SCALE GENOMIC DNA]</scope>
    <source>
        <strain evidence="3 4">MJW-29</strain>
    </source>
</reference>
<gene>
    <name evidence="3" type="ORF">AB2B41_10090</name>
</gene>
<accession>A0ABV3RLU8</accession>
<name>A0ABV3RLU8_9RHOB</name>
<feature type="signal peptide" evidence="2">
    <location>
        <begin position="1"/>
        <end position="19"/>
    </location>
</feature>
<evidence type="ECO:0000313" key="4">
    <source>
        <dbReference type="Proteomes" id="UP001556098"/>
    </source>
</evidence>
<feature type="chain" id="PRO_5046947685" description="DUF4440 domain-containing protein" evidence="2">
    <location>
        <begin position="20"/>
        <end position="199"/>
    </location>
</feature>
<keyword evidence="2" id="KW-0732">Signal</keyword>
<dbReference type="EMBL" id="JBFNXX010000006">
    <property type="protein sequence ID" value="MEW9919956.1"/>
    <property type="molecule type" value="Genomic_DNA"/>
</dbReference>
<protein>
    <recommendedName>
        <fullName evidence="5">DUF4440 domain-containing protein</fullName>
    </recommendedName>
</protein>
<organism evidence="3 4">
    <name type="scientific">Sulfitobacter sediminis</name>
    <dbReference type="NCBI Taxonomy" id="3234186"/>
    <lineage>
        <taxon>Bacteria</taxon>
        <taxon>Pseudomonadati</taxon>
        <taxon>Pseudomonadota</taxon>
        <taxon>Alphaproteobacteria</taxon>
        <taxon>Rhodobacterales</taxon>
        <taxon>Roseobacteraceae</taxon>
        <taxon>Sulfitobacter</taxon>
    </lineage>
</organism>
<comment type="caution">
    <text evidence="3">The sequence shown here is derived from an EMBL/GenBank/DDBJ whole genome shotgun (WGS) entry which is preliminary data.</text>
</comment>
<evidence type="ECO:0000256" key="2">
    <source>
        <dbReference type="SAM" id="SignalP"/>
    </source>
</evidence>
<keyword evidence="4" id="KW-1185">Reference proteome</keyword>
<sequence length="199" mass="21116">MFRTVSLIAALLVSSGAAAQHAQHQSGHHSGHSEHHQGVQHGQHQSPGNLSAPRETGQDAFAALSEVVTLLSNDPDTDWSKVDMDGLRAHLLDMDRLTMSAQADTLVEPDRVRFVVTGEGDVAGSVQRMVSAHGGMLAEETGWEVTTEITVNGAEMVIVPGDASGLARVKALGFFGVMTVGAHHQVHHLAIAQGRDPHH</sequence>
<proteinExistence type="predicted"/>
<evidence type="ECO:0000313" key="3">
    <source>
        <dbReference type="EMBL" id="MEW9919956.1"/>
    </source>
</evidence>